<keyword evidence="5" id="KW-1005">Bacterial flagellum biogenesis</keyword>
<keyword evidence="4 5" id="KW-0694">RNA-binding</keyword>
<dbReference type="Gene3D" id="2.60.40.4380">
    <property type="entry name" value="Translational regulator CsrA"/>
    <property type="match status" value="1"/>
</dbReference>
<evidence type="ECO:0000256" key="3">
    <source>
        <dbReference type="ARBA" id="ARBA00022845"/>
    </source>
</evidence>
<keyword evidence="7" id="KW-1185">Reference proteome</keyword>
<protein>
    <recommendedName>
        <fullName evidence="5">Translational regulator CsrA</fullName>
    </recommendedName>
</protein>
<comment type="similarity">
    <text evidence="5">Belongs to the CsrA/RsmA family.</text>
</comment>
<evidence type="ECO:0000313" key="6">
    <source>
        <dbReference type="EMBL" id="TWT95103.1"/>
    </source>
</evidence>
<dbReference type="AlphaFoldDB" id="A0A5C6A9U6"/>
<comment type="subunit">
    <text evidence="5">Homodimer; the beta-strands of each monomer intercalate to form a hydrophobic core, while the alpha-helices form wings that extend away from the core.</text>
</comment>
<dbReference type="FunFam" id="2.60.40.4380:FF:000002">
    <property type="entry name" value="Translational regulator CsrA"/>
    <property type="match status" value="1"/>
</dbReference>
<dbReference type="PANTHER" id="PTHR34984">
    <property type="entry name" value="CARBON STORAGE REGULATOR"/>
    <property type="match status" value="1"/>
</dbReference>
<accession>A0A5C6A9U6</accession>
<sequence>MLVLTRKIDEQIKIGDDITITIIKLRNNQIRIGIDAPRDVRVLRGELEAAIEVNAGSESKTGKPAASEIRNDVVDGLMSADEMIAQGRSEASEVADAPEAPAAKVQIISGKIRKSHDRVTAMRAPLSDFFSAT</sequence>
<evidence type="ECO:0000256" key="4">
    <source>
        <dbReference type="ARBA" id="ARBA00022884"/>
    </source>
</evidence>
<comment type="function">
    <text evidence="5">A translational regulator that binds mRNA to regulate translation initiation and/or mRNA stability. Usually binds in the 5'-UTR at or near the Shine-Dalgarno sequence preventing ribosome-binding, thus repressing translation. Its main target seems to be the major flagellin gene, while its function is anatagonized by FliW.</text>
</comment>
<evidence type="ECO:0000256" key="2">
    <source>
        <dbReference type="ARBA" id="ARBA00022491"/>
    </source>
</evidence>
<dbReference type="GO" id="GO:1902208">
    <property type="term" value="P:regulation of bacterial-type flagellum assembly"/>
    <property type="evidence" value="ECO:0007669"/>
    <property type="project" value="UniProtKB-UniRule"/>
</dbReference>
<dbReference type="OrthoDB" id="289081at2"/>
<dbReference type="NCBIfam" id="TIGR00202">
    <property type="entry name" value="csrA"/>
    <property type="match status" value="1"/>
</dbReference>
<dbReference type="Pfam" id="PF02599">
    <property type="entry name" value="CsrA"/>
    <property type="match status" value="1"/>
</dbReference>
<dbReference type="GO" id="GO:0044781">
    <property type="term" value="P:bacterial-type flagellum organization"/>
    <property type="evidence" value="ECO:0007669"/>
    <property type="project" value="UniProtKB-KW"/>
</dbReference>
<dbReference type="GO" id="GO:0006402">
    <property type="term" value="P:mRNA catabolic process"/>
    <property type="evidence" value="ECO:0007669"/>
    <property type="project" value="InterPro"/>
</dbReference>
<dbReference type="RefSeq" id="WP_146579033.1">
    <property type="nucleotide sequence ID" value="NZ_SJPM01000007.1"/>
</dbReference>
<dbReference type="EMBL" id="SJPM01000007">
    <property type="protein sequence ID" value="TWT95103.1"/>
    <property type="molecule type" value="Genomic_DNA"/>
</dbReference>
<keyword evidence="1 5" id="KW-0963">Cytoplasm</keyword>
<comment type="subcellular location">
    <subcellularLocation>
        <location evidence="5">Cytoplasm</location>
    </subcellularLocation>
</comment>
<organism evidence="6 7">
    <name type="scientific">Neorhodopirellula pilleata</name>
    <dbReference type="NCBI Taxonomy" id="2714738"/>
    <lineage>
        <taxon>Bacteria</taxon>
        <taxon>Pseudomonadati</taxon>
        <taxon>Planctomycetota</taxon>
        <taxon>Planctomycetia</taxon>
        <taxon>Pirellulales</taxon>
        <taxon>Pirellulaceae</taxon>
        <taxon>Neorhodopirellula</taxon>
    </lineage>
</organism>
<dbReference type="GO" id="GO:0005829">
    <property type="term" value="C:cytosol"/>
    <property type="evidence" value="ECO:0007669"/>
    <property type="project" value="TreeGrafter"/>
</dbReference>
<evidence type="ECO:0000313" key="7">
    <source>
        <dbReference type="Proteomes" id="UP000316213"/>
    </source>
</evidence>
<evidence type="ECO:0000256" key="5">
    <source>
        <dbReference type="HAMAP-Rule" id="MF_00167"/>
    </source>
</evidence>
<reference evidence="6 7" key="1">
    <citation type="submission" date="2019-02" db="EMBL/GenBank/DDBJ databases">
        <title>Deep-cultivation of Planctomycetes and their phenomic and genomic characterization uncovers novel biology.</title>
        <authorList>
            <person name="Wiegand S."/>
            <person name="Jogler M."/>
            <person name="Boedeker C."/>
            <person name="Pinto D."/>
            <person name="Vollmers J."/>
            <person name="Rivas-Marin E."/>
            <person name="Kohn T."/>
            <person name="Peeters S.H."/>
            <person name="Heuer A."/>
            <person name="Rast P."/>
            <person name="Oberbeckmann S."/>
            <person name="Bunk B."/>
            <person name="Jeske O."/>
            <person name="Meyerdierks A."/>
            <person name="Storesund J.E."/>
            <person name="Kallscheuer N."/>
            <person name="Luecker S."/>
            <person name="Lage O.M."/>
            <person name="Pohl T."/>
            <person name="Merkel B.J."/>
            <person name="Hornburger P."/>
            <person name="Mueller R.-W."/>
            <person name="Bruemmer F."/>
            <person name="Labrenz M."/>
            <person name="Spormann A.M."/>
            <person name="Op Den Camp H."/>
            <person name="Overmann J."/>
            <person name="Amann R."/>
            <person name="Jetten M.S.M."/>
            <person name="Mascher T."/>
            <person name="Medema M.H."/>
            <person name="Devos D.P."/>
            <person name="Kaster A.-K."/>
            <person name="Ovreas L."/>
            <person name="Rohde M."/>
            <person name="Galperin M.Y."/>
            <person name="Jogler C."/>
        </authorList>
    </citation>
    <scope>NUCLEOTIDE SEQUENCE [LARGE SCALE GENOMIC DNA]</scope>
    <source>
        <strain evidence="6 7">Pla100</strain>
    </source>
</reference>
<comment type="caution">
    <text evidence="6">The sequence shown here is derived from an EMBL/GenBank/DDBJ whole genome shotgun (WGS) entry which is preliminary data.</text>
</comment>
<dbReference type="InterPro" id="IPR036107">
    <property type="entry name" value="CsrA_sf"/>
</dbReference>
<keyword evidence="3 5" id="KW-0810">Translation regulation</keyword>
<dbReference type="GO" id="GO:0006109">
    <property type="term" value="P:regulation of carbohydrate metabolic process"/>
    <property type="evidence" value="ECO:0007669"/>
    <property type="project" value="InterPro"/>
</dbReference>
<dbReference type="HAMAP" id="MF_00167">
    <property type="entry name" value="CsrA"/>
    <property type="match status" value="1"/>
</dbReference>
<name>A0A5C6A9U6_9BACT</name>
<proteinExistence type="inferred from homology"/>
<dbReference type="NCBIfam" id="NF002469">
    <property type="entry name" value="PRK01712.1"/>
    <property type="match status" value="1"/>
</dbReference>
<dbReference type="SUPFAM" id="SSF117130">
    <property type="entry name" value="CsrA-like"/>
    <property type="match status" value="1"/>
</dbReference>
<dbReference type="PANTHER" id="PTHR34984:SF1">
    <property type="entry name" value="CARBON STORAGE REGULATOR"/>
    <property type="match status" value="1"/>
</dbReference>
<dbReference type="GO" id="GO:0048027">
    <property type="term" value="F:mRNA 5'-UTR binding"/>
    <property type="evidence" value="ECO:0007669"/>
    <property type="project" value="UniProtKB-UniRule"/>
</dbReference>
<gene>
    <name evidence="6" type="primary">csrA_2</name>
    <name evidence="5" type="synonym">csrA</name>
    <name evidence="6" type="ORF">Pla100_36850</name>
</gene>
<evidence type="ECO:0000256" key="1">
    <source>
        <dbReference type="ARBA" id="ARBA00022490"/>
    </source>
</evidence>
<dbReference type="Proteomes" id="UP000316213">
    <property type="component" value="Unassembled WGS sequence"/>
</dbReference>
<keyword evidence="2 5" id="KW-0678">Repressor</keyword>
<dbReference type="InterPro" id="IPR003751">
    <property type="entry name" value="CsrA"/>
</dbReference>
<dbReference type="GO" id="GO:0045947">
    <property type="term" value="P:negative regulation of translational initiation"/>
    <property type="evidence" value="ECO:0007669"/>
    <property type="project" value="UniProtKB-UniRule"/>
</dbReference>